<sequence>MASLRVYVSEWENERRKISADYAAILRNLVGLTDDELFRADEAADPPDDGYARLIQQLDASSAVGRSMVEALTGQTELLRTLDRQCGAARLVDQMHSHLGKLQECLSFTVLPESRRPLARALAEAASLAAWQALDVGAADRAWRHYELAKSAAREAEDSLYLAHAMGEQAYVLADAGRPELGARLATEAQRRVADTAPPRLAAWLAAAEAELWALSGRSDECRRSLDRADKKLSLTTGVRDPELPGIFLDETHLARWRGHSLALLGDQRAVKELSTALMSMDRTFVRAAAGLRCDLAQAHLTWGEPDAAQEHLREARSLTNLTGSVRYRQRVERIRKTMAAATTRP</sequence>
<dbReference type="AlphaFoldDB" id="A0A1C6VGX1"/>
<dbReference type="InterPro" id="IPR011990">
    <property type="entry name" value="TPR-like_helical_dom_sf"/>
</dbReference>
<dbReference type="EMBL" id="FMIA01000002">
    <property type="protein sequence ID" value="SCL65140.1"/>
    <property type="molecule type" value="Genomic_DNA"/>
</dbReference>
<keyword evidence="2" id="KW-1185">Reference proteome</keyword>
<evidence type="ECO:0008006" key="3">
    <source>
        <dbReference type="Google" id="ProtNLM"/>
    </source>
</evidence>
<dbReference type="SUPFAM" id="SSF48452">
    <property type="entry name" value="TPR-like"/>
    <property type="match status" value="1"/>
</dbReference>
<reference evidence="1 2" key="1">
    <citation type="submission" date="2016-06" db="EMBL/GenBank/DDBJ databases">
        <authorList>
            <person name="Kjaerup R.B."/>
            <person name="Dalgaard T.S."/>
            <person name="Juul-Madsen H.R."/>
        </authorList>
    </citation>
    <scope>NUCLEOTIDE SEQUENCE [LARGE SCALE GENOMIC DNA]</scope>
    <source>
        <strain evidence="1 2">DSM 45577</strain>
    </source>
</reference>
<name>A0A1C6VGX1_9ACTN</name>
<dbReference type="STRING" id="683228.GA0070617_5672"/>
<evidence type="ECO:0000313" key="2">
    <source>
        <dbReference type="Proteomes" id="UP000198937"/>
    </source>
</evidence>
<organism evidence="1 2">
    <name type="scientific">Micromonospora yangpuensis</name>
    <dbReference type="NCBI Taxonomy" id="683228"/>
    <lineage>
        <taxon>Bacteria</taxon>
        <taxon>Bacillati</taxon>
        <taxon>Actinomycetota</taxon>
        <taxon>Actinomycetes</taxon>
        <taxon>Micromonosporales</taxon>
        <taxon>Micromonosporaceae</taxon>
        <taxon>Micromonospora</taxon>
    </lineage>
</organism>
<accession>A0A1C6VGX1</accession>
<evidence type="ECO:0000313" key="1">
    <source>
        <dbReference type="EMBL" id="SCL65140.1"/>
    </source>
</evidence>
<protein>
    <recommendedName>
        <fullName evidence="3">XRE family transcriptional regulator</fullName>
    </recommendedName>
</protein>
<gene>
    <name evidence="1" type="ORF">GA0070617_5672</name>
</gene>
<proteinExistence type="predicted"/>
<dbReference type="Proteomes" id="UP000198937">
    <property type="component" value="Unassembled WGS sequence"/>
</dbReference>